<accession>A0ABU2JAY4</accession>
<dbReference type="Proteomes" id="UP001183176">
    <property type="component" value="Unassembled WGS sequence"/>
</dbReference>
<keyword evidence="2" id="KW-1185">Reference proteome</keyword>
<comment type="caution">
    <text evidence="1">The sequence shown here is derived from an EMBL/GenBank/DDBJ whole genome shotgun (WGS) entry which is preliminary data.</text>
</comment>
<proteinExistence type="predicted"/>
<protein>
    <submittedName>
        <fullName evidence="1">Uncharacterized protein</fullName>
    </submittedName>
</protein>
<organism evidence="1 2">
    <name type="scientific">Jatrophihabitans lederbergiae</name>
    <dbReference type="NCBI Taxonomy" id="3075547"/>
    <lineage>
        <taxon>Bacteria</taxon>
        <taxon>Bacillati</taxon>
        <taxon>Actinomycetota</taxon>
        <taxon>Actinomycetes</taxon>
        <taxon>Jatrophihabitantales</taxon>
        <taxon>Jatrophihabitantaceae</taxon>
        <taxon>Jatrophihabitans</taxon>
    </lineage>
</organism>
<dbReference type="EMBL" id="JAVREH010000011">
    <property type="protein sequence ID" value="MDT0261906.1"/>
    <property type="molecule type" value="Genomic_DNA"/>
</dbReference>
<evidence type="ECO:0000313" key="1">
    <source>
        <dbReference type="EMBL" id="MDT0261906.1"/>
    </source>
</evidence>
<name>A0ABU2JAY4_9ACTN</name>
<sequence>MTEPPAYKHLFVTPDFELSLASETTDGAFIFSDEEFDGVMDALDILDAAPTEAPGKIRLHAMQVDLKPWWSVTPPKPPGTGVRIMVRPEVRGGAGVWIVGPVTRHYRF</sequence>
<gene>
    <name evidence="1" type="ORF">RM423_10910</name>
</gene>
<reference evidence="2" key="1">
    <citation type="submission" date="2023-07" db="EMBL/GenBank/DDBJ databases">
        <title>30 novel species of actinomycetes from the DSMZ collection.</title>
        <authorList>
            <person name="Nouioui I."/>
        </authorList>
    </citation>
    <scope>NUCLEOTIDE SEQUENCE [LARGE SCALE GENOMIC DNA]</scope>
    <source>
        <strain evidence="2">DSM 44399</strain>
    </source>
</reference>
<evidence type="ECO:0000313" key="2">
    <source>
        <dbReference type="Proteomes" id="UP001183176"/>
    </source>
</evidence>